<gene>
    <name evidence="3" type="ORF">A176_000791</name>
</gene>
<reference evidence="3 4" key="1">
    <citation type="journal article" date="2016" name="PLoS ONE">
        <title>Complete Genome Sequence and Comparative Genomics of a Novel Myxobacterium Myxococcus hansupus.</title>
        <authorList>
            <person name="Sharma G."/>
            <person name="Narwani T."/>
            <person name="Subramanian S."/>
        </authorList>
    </citation>
    <scope>NUCLEOTIDE SEQUENCE [LARGE SCALE GENOMIC DNA]</scope>
    <source>
        <strain evidence="4">mixupus</strain>
    </source>
</reference>
<feature type="domain" description="Response regulatory" evidence="2">
    <location>
        <begin position="3"/>
        <end position="116"/>
    </location>
</feature>
<accession>A0A0H4WM90</accession>
<dbReference type="PATRIC" id="fig|1297742.4.peg.806"/>
<evidence type="ECO:0000313" key="3">
    <source>
        <dbReference type="EMBL" id="AKQ63879.1"/>
    </source>
</evidence>
<protein>
    <submittedName>
        <fullName evidence="3">Response regulator</fullName>
    </submittedName>
</protein>
<dbReference type="InterPro" id="IPR011006">
    <property type="entry name" value="CheY-like_superfamily"/>
</dbReference>
<dbReference type="Gene3D" id="3.40.50.2300">
    <property type="match status" value="1"/>
</dbReference>
<evidence type="ECO:0000256" key="1">
    <source>
        <dbReference type="PROSITE-ProRule" id="PRU00169"/>
    </source>
</evidence>
<dbReference type="RefSeq" id="WP_002633399.1">
    <property type="nucleotide sequence ID" value="NZ_CP012109.1"/>
</dbReference>
<feature type="modified residue" description="4-aspartylphosphate" evidence="1">
    <location>
        <position position="52"/>
    </location>
</feature>
<dbReference type="AlphaFoldDB" id="A0A0H4WM90"/>
<dbReference type="OrthoDB" id="5382272at2"/>
<organism evidence="3 4">
    <name type="scientific">Pseudomyxococcus hansupus</name>
    <dbReference type="NCBI Taxonomy" id="1297742"/>
    <lineage>
        <taxon>Bacteria</taxon>
        <taxon>Pseudomonadati</taxon>
        <taxon>Myxococcota</taxon>
        <taxon>Myxococcia</taxon>
        <taxon>Myxococcales</taxon>
        <taxon>Cystobacterineae</taxon>
        <taxon>Myxococcaceae</taxon>
        <taxon>Pseudomyxococcus</taxon>
    </lineage>
</organism>
<keyword evidence="1" id="KW-0597">Phosphoprotein</keyword>
<dbReference type="Proteomes" id="UP000009026">
    <property type="component" value="Chromosome"/>
</dbReference>
<dbReference type="PROSITE" id="PS50110">
    <property type="entry name" value="RESPONSE_REGULATORY"/>
    <property type="match status" value="1"/>
</dbReference>
<sequence>MRRVLVVSPHVPSRELLRRILEAPDLSVSATGDTDDAFSALTSRPPAVVVVDLRRPDEDHPLFLGLLRKRHPRQPVIALVPGRLRIFDGQHERVVEAHGETAEALHQLLAALQQAVQELLAQELLRLWRPPVGRA</sequence>
<dbReference type="STRING" id="1297742.A176_000791"/>
<evidence type="ECO:0000259" key="2">
    <source>
        <dbReference type="PROSITE" id="PS50110"/>
    </source>
</evidence>
<proteinExistence type="predicted"/>
<dbReference type="InterPro" id="IPR001789">
    <property type="entry name" value="Sig_transdc_resp-reg_receiver"/>
</dbReference>
<dbReference type="GO" id="GO:0000160">
    <property type="term" value="P:phosphorelay signal transduction system"/>
    <property type="evidence" value="ECO:0007669"/>
    <property type="project" value="InterPro"/>
</dbReference>
<dbReference type="SUPFAM" id="SSF52172">
    <property type="entry name" value="CheY-like"/>
    <property type="match status" value="1"/>
</dbReference>
<dbReference type="EMBL" id="CP012109">
    <property type="protein sequence ID" value="AKQ63879.1"/>
    <property type="molecule type" value="Genomic_DNA"/>
</dbReference>
<keyword evidence="4" id="KW-1185">Reference proteome</keyword>
<evidence type="ECO:0000313" key="4">
    <source>
        <dbReference type="Proteomes" id="UP000009026"/>
    </source>
</evidence>
<name>A0A0H4WM90_9BACT</name>
<dbReference type="eggNOG" id="COG0745">
    <property type="taxonomic scope" value="Bacteria"/>
</dbReference>
<dbReference type="KEGG" id="mym:A176_000791"/>